<reference evidence="4 5" key="1">
    <citation type="submission" date="2016-04" db="EMBL/GenBank/DDBJ databases">
        <title>Complete genome sequence of Dokdonella koreensis DS-123T.</title>
        <authorList>
            <person name="Kim J.F."/>
            <person name="Lee H."/>
            <person name="Kwak M.-J."/>
        </authorList>
    </citation>
    <scope>NUCLEOTIDE SEQUENCE [LARGE SCALE GENOMIC DNA]</scope>
    <source>
        <strain evidence="4 5">DS-123</strain>
    </source>
</reference>
<dbReference type="Pfam" id="PF14238">
    <property type="entry name" value="DUF4340"/>
    <property type="match status" value="1"/>
</dbReference>
<evidence type="ECO:0000256" key="1">
    <source>
        <dbReference type="SAM" id="MobiDB-lite"/>
    </source>
</evidence>
<dbReference type="AlphaFoldDB" id="A0A160DTA8"/>
<protein>
    <recommendedName>
        <fullName evidence="3">DUF4340 domain-containing protein</fullName>
    </recommendedName>
</protein>
<proteinExistence type="predicted"/>
<evidence type="ECO:0000313" key="4">
    <source>
        <dbReference type="EMBL" id="ANB17579.1"/>
    </source>
</evidence>
<organism evidence="4 5">
    <name type="scientific">Dokdonella koreensis DS-123</name>
    <dbReference type="NCBI Taxonomy" id="1300342"/>
    <lineage>
        <taxon>Bacteria</taxon>
        <taxon>Pseudomonadati</taxon>
        <taxon>Pseudomonadota</taxon>
        <taxon>Gammaproteobacteria</taxon>
        <taxon>Lysobacterales</taxon>
        <taxon>Rhodanobacteraceae</taxon>
        <taxon>Dokdonella</taxon>
    </lineage>
</organism>
<dbReference type="InterPro" id="IPR025641">
    <property type="entry name" value="DUF4340"/>
</dbReference>
<feature type="domain" description="DUF4340" evidence="3">
    <location>
        <begin position="73"/>
        <end position="252"/>
    </location>
</feature>
<accession>A0A160DTA8</accession>
<evidence type="ECO:0000256" key="2">
    <source>
        <dbReference type="SAM" id="SignalP"/>
    </source>
</evidence>
<feature type="chain" id="PRO_5007813644" description="DUF4340 domain-containing protein" evidence="2">
    <location>
        <begin position="20"/>
        <end position="396"/>
    </location>
</feature>
<feature type="region of interest" description="Disordered" evidence="1">
    <location>
        <begin position="375"/>
        <end position="396"/>
    </location>
</feature>
<dbReference type="KEGG" id="dko:I596_1554"/>
<keyword evidence="5" id="KW-1185">Reference proteome</keyword>
<feature type="compositionally biased region" description="Basic and acidic residues" evidence="1">
    <location>
        <begin position="375"/>
        <end position="386"/>
    </location>
</feature>
<feature type="region of interest" description="Disordered" evidence="1">
    <location>
        <begin position="312"/>
        <end position="340"/>
    </location>
</feature>
<dbReference type="EMBL" id="CP015249">
    <property type="protein sequence ID" value="ANB17579.1"/>
    <property type="molecule type" value="Genomic_DNA"/>
</dbReference>
<name>A0A160DTA8_9GAMM</name>
<evidence type="ECO:0000313" key="5">
    <source>
        <dbReference type="Proteomes" id="UP000076830"/>
    </source>
</evidence>
<dbReference type="Proteomes" id="UP000076830">
    <property type="component" value="Chromosome"/>
</dbReference>
<feature type="compositionally biased region" description="Low complexity" evidence="1">
    <location>
        <begin position="316"/>
        <end position="328"/>
    </location>
</feature>
<feature type="signal peptide" evidence="2">
    <location>
        <begin position="1"/>
        <end position="19"/>
    </location>
</feature>
<gene>
    <name evidence="4" type="ORF">I596_1554</name>
</gene>
<keyword evidence="2" id="KW-0732">Signal</keyword>
<evidence type="ECO:0000259" key="3">
    <source>
        <dbReference type="Pfam" id="PF14238"/>
    </source>
</evidence>
<sequence length="396" mass="41336">MMNAKTLGIIAAVTLAALAAAVGLNHSRKPATELRTSQLVPGLKEEINAISKVTLTGAGNQPIAVLERRDAGWVVASRDGYPADSGKLREFVLKLADATVLEPKTANKDRYATLGVEDVTAADAKGILVQIEGPKTPVHLIVGNYNGQGGGGTFVRGADEAQSWLASGTLTPDKNAGDWLSRDLADIPAAQIAEVTIDKGGKTLRVYKENASDPNFRIADLPKGREPSSDAVANAPASGLAGLRIDGVQKADAGAAPEQALKARFVAFDGRQVDVTAWEQGGKHYGQFTASLDEARAGAHIQAAQDTAKAEHEAAAAKAAAGDANAAAAPPPAVADPGKDREDRLAELKKQVGDLDRRFAGWTFELPAHKYASLDKSIDDLSKPVEAKPAAPAKKK</sequence>
<feature type="compositionally biased region" description="Low complexity" evidence="1">
    <location>
        <begin position="387"/>
        <end position="396"/>
    </location>
</feature>
<dbReference type="STRING" id="1300342.I596_1554"/>